<proteinExistence type="predicted"/>
<dbReference type="InterPro" id="IPR001810">
    <property type="entry name" value="F-box_dom"/>
</dbReference>
<sequence>MNWKRTVSSVLRGMKKSSNVKGKLVYQPITVQDLPDDIFLEIFSHLSSDYYKVTSLVCRRWNSVTFGTNQVQLNVTVLNRDRSMEKAYLRLLSKSKRRYKNLKLADCQRSLVLKLLPKFSSNLNSLTLSCNFELKHLPKILQH</sequence>
<dbReference type="AlphaFoldDB" id="A0A8D8F8R9"/>
<dbReference type="InterPro" id="IPR036047">
    <property type="entry name" value="F-box-like_dom_sf"/>
</dbReference>
<organism evidence="2">
    <name type="scientific">Culex pipiens</name>
    <name type="common">House mosquito</name>
    <dbReference type="NCBI Taxonomy" id="7175"/>
    <lineage>
        <taxon>Eukaryota</taxon>
        <taxon>Metazoa</taxon>
        <taxon>Ecdysozoa</taxon>
        <taxon>Arthropoda</taxon>
        <taxon>Hexapoda</taxon>
        <taxon>Insecta</taxon>
        <taxon>Pterygota</taxon>
        <taxon>Neoptera</taxon>
        <taxon>Endopterygota</taxon>
        <taxon>Diptera</taxon>
        <taxon>Nematocera</taxon>
        <taxon>Culicoidea</taxon>
        <taxon>Culicidae</taxon>
        <taxon>Culicinae</taxon>
        <taxon>Culicini</taxon>
        <taxon>Culex</taxon>
        <taxon>Culex</taxon>
    </lineage>
</organism>
<dbReference type="Gene3D" id="1.20.1280.50">
    <property type="match status" value="1"/>
</dbReference>
<dbReference type="SUPFAM" id="SSF81383">
    <property type="entry name" value="F-box domain"/>
    <property type="match status" value="1"/>
</dbReference>
<feature type="domain" description="F-box" evidence="1">
    <location>
        <begin position="28"/>
        <end position="75"/>
    </location>
</feature>
<dbReference type="Pfam" id="PF00646">
    <property type="entry name" value="F-box"/>
    <property type="match status" value="1"/>
</dbReference>
<name>A0A8D8F8R9_CULPI</name>
<dbReference type="EMBL" id="HBUE01043783">
    <property type="protein sequence ID" value="CAG6461805.1"/>
    <property type="molecule type" value="Transcribed_RNA"/>
</dbReference>
<dbReference type="EMBL" id="HBUE01043786">
    <property type="protein sequence ID" value="CAG6461806.1"/>
    <property type="molecule type" value="Transcribed_RNA"/>
</dbReference>
<dbReference type="SMART" id="SM00256">
    <property type="entry name" value="FBOX"/>
    <property type="match status" value="1"/>
</dbReference>
<accession>A0A8D8F8R9</accession>
<dbReference type="PROSITE" id="PS50181">
    <property type="entry name" value="FBOX"/>
    <property type="match status" value="1"/>
</dbReference>
<evidence type="ECO:0000313" key="2">
    <source>
        <dbReference type="EMBL" id="CAG6461805.1"/>
    </source>
</evidence>
<reference evidence="2" key="1">
    <citation type="submission" date="2021-05" db="EMBL/GenBank/DDBJ databases">
        <authorList>
            <person name="Alioto T."/>
            <person name="Alioto T."/>
            <person name="Gomez Garrido J."/>
        </authorList>
    </citation>
    <scope>NUCLEOTIDE SEQUENCE</scope>
</reference>
<evidence type="ECO:0000259" key="1">
    <source>
        <dbReference type="PROSITE" id="PS50181"/>
    </source>
</evidence>
<protein>
    <submittedName>
        <fullName evidence="2">(northern house mosquito) hypothetical protein</fullName>
    </submittedName>
</protein>